<evidence type="ECO:0000313" key="1">
    <source>
        <dbReference type="EMBL" id="GEM38499.1"/>
    </source>
</evidence>
<dbReference type="AlphaFoldDB" id="A0A511MD46"/>
<comment type="caution">
    <text evidence="1">The sequence shown here is derived from an EMBL/GenBank/DDBJ whole genome shotgun (WGS) entry which is preliminary data.</text>
</comment>
<reference evidence="1 2" key="1">
    <citation type="submission" date="2019-07" db="EMBL/GenBank/DDBJ databases">
        <title>Whole genome shotgun sequence of Nocardia ninae NBRC 108245.</title>
        <authorList>
            <person name="Hosoyama A."/>
            <person name="Uohara A."/>
            <person name="Ohji S."/>
            <person name="Ichikawa N."/>
        </authorList>
    </citation>
    <scope>NUCLEOTIDE SEQUENCE [LARGE SCALE GENOMIC DNA]</scope>
    <source>
        <strain evidence="1 2">NBRC 108245</strain>
    </source>
</reference>
<evidence type="ECO:0000313" key="2">
    <source>
        <dbReference type="Proteomes" id="UP000321424"/>
    </source>
</evidence>
<dbReference type="RefSeq" id="WP_147130823.1">
    <property type="nucleotide sequence ID" value="NZ_BJXA01000016.1"/>
</dbReference>
<proteinExistence type="predicted"/>
<sequence>MSQRSNQRGSRGEDAVLLAAGLADLALSRVGPVVNRALGFLRRSDLPGMAGEAESDLKARGRLALDRTSLLPPAHLEILAQHVVARETGSGAP</sequence>
<dbReference type="EMBL" id="BJXA01000016">
    <property type="protein sequence ID" value="GEM38499.1"/>
    <property type="molecule type" value="Genomic_DNA"/>
</dbReference>
<protein>
    <recommendedName>
        <fullName evidence="3">Polyprenyl synthetase</fullName>
    </recommendedName>
</protein>
<name>A0A511MD46_9NOCA</name>
<dbReference type="Proteomes" id="UP000321424">
    <property type="component" value="Unassembled WGS sequence"/>
</dbReference>
<keyword evidence="2" id="KW-1185">Reference proteome</keyword>
<accession>A0A511MD46</accession>
<dbReference type="OrthoDB" id="4564697at2"/>
<gene>
    <name evidence="1" type="ORF">NN4_30180</name>
</gene>
<organism evidence="1 2">
    <name type="scientific">Nocardia ninae NBRC 108245</name>
    <dbReference type="NCBI Taxonomy" id="1210091"/>
    <lineage>
        <taxon>Bacteria</taxon>
        <taxon>Bacillati</taxon>
        <taxon>Actinomycetota</taxon>
        <taxon>Actinomycetes</taxon>
        <taxon>Mycobacteriales</taxon>
        <taxon>Nocardiaceae</taxon>
        <taxon>Nocardia</taxon>
    </lineage>
</organism>
<evidence type="ECO:0008006" key="3">
    <source>
        <dbReference type="Google" id="ProtNLM"/>
    </source>
</evidence>